<name>A0A1G2L4I2_9BACT</name>
<comment type="caution">
    <text evidence="1">The sequence shown here is derived from an EMBL/GenBank/DDBJ whole genome shotgun (WGS) entry which is preliminary data.</text>
</comment>
<reference evidence="1 2" key="1">
    <citation type="journal article" date="2016" name="Nat. Commun.">
        <title>Thousands of microbial genomes shed light on interconnected biogeochemical processes in an aquifer system.</title>
        <authorList>
            <person name="Anantharaman K."/>
            <person name="Brown C.T."/>
            <person name="Hug L.A."/>
            <person name="Sharon I."/>
            <person name="Castelle C.J."/>
            <person name="Probst A.J."/>
            <person name="Thomas B.C."/>
            <person name="Singh A."/>
            <person name="Wilkins M.J."/>
            <person name="Karaoz U."/>
            <person name="Brodie E.L."/>
            <person name="Williams K.H."/>
            <person name="Hubbard S.S."/>
            <person name="Banfield J.F."/>
        </authorList>
    </citation>
    <scope>NUCLEOTIDE SEQUENCE [LARGE SCALE GENOMIC DNA]</scope>
</reference>
<dbReference type="EMBL" id="MHQO01000027">
    <property type="protein sequence ID" value="OHA06598.1"/>
    <property type="molecule type" value="Genomic_DNA"/>
</dbReference>
<sequence length="106" mass="12481">MIYLQLYDIVLIIACFQGKKERELEFSCSIIVRESKKVVRLFDGRHDYFRGNRVFIPDSVKKENVRNAIVAELRRQMNIGSRPMRILSVRPHASIPRPKPDERNNP</sequence>
<organism evidence="1 2">
    <name type="scientific">Candidatus Sungbacteria bacterium RIFCSPLOWO2_01_FULL_47_10</name>
    <dbReference type="NCBI Taxonomy" id="1802276"/>
    <lineage>
        <taxon>Bacteria</taxon>
        <taxon>Candidatus Sungiibacteriota</taxon>
    </lineage>
</organism>
<gene>
    <name evidence="1" type="ORF">A2934_04795</name>
</gene>
<protein>
    <submittedName>
        <fullName evidence="1">Uncharacterized protein</fullName>
    </submittedName>
</protein>
<dbReference type="Proteomes" id="UP000177982">
    <property type="component" value="Unassembled WGS sequence"/>
</dbReference>
<accession>A0A1G2L4I2</accession>
<proteinExistence type="predicted"/>
<dbReference type="AlphaFoldDB" id="A0A1G2L4I2"/>
<evidence type="ECO:0000313" key="1">
    <source>
        <dbReference type="EMBL" id="OHA06598.1"/>
    </source>
</evidence>
<evidence type="ECO:0000313" key="2">
    <source>
        <dbReference type="Proteomes" id="UP000177982"/>
    </source>
</evidence>